<comment type="subcellular location">
    <subcellularLocation>
        <location evidence="1">Cell membrane</location>
        <topology evidence="1">Multi-pass membrane protein</topology>
    </subcellularLocation>
</comment>
<accession>A0A1G6A5T5</accession>
<feature type="transmembrane region" description="Helical" evidence="7">
    <location>
        <begin position="14"/>
        <end position="31"/>
    </location>
</feature>
<evidence type="ECO:0000256" key="3">
    <source>
        <dbReference type="ARBA" id="ARBA00022475"/>
    </source>
</evidence>
<keyword evidence="10" id="KW-1185">Reference proteome</keyword>
<dbReference type="AlphaFoldDB" id="A0A1G6A5T5"/>
<evidence type="ECO:0000256" key="6">
    <source>
        <dbReference type="ARBA" id="ARBA00023136"/>
    </source>
</evidence>
<dbReference type="PANTHER" id="PTHR33778:SF1">
    <property type="entry name" value="MAGNESIUM TRANSPORTER YHID-RELATED"/>
    <property type="match status" value="1"/>
</dbReference>
<dbReference type="InterPro" id="IPR003416">
    <property type="entry name" value="MgtC/SapB/SrpB/YhiD_fam"/>
</dbReference>
<evidence type="ECO:0000256" key="5">
    <source>
        <dbReference type="ARBA" id="ARBA00022989"/>
    </source>
</evidence>
<evidence type="ECO:0000313" key="9">
    <source>
        <dbReference type="EMBL" id="SDB03759.1"/>
    </source>
</evidence>
<evidence type="ECO:0000256" key="2">
    <source>
        <dbReference type="ARBA" id="ARBA00009298"/>
    </source>
</evidence>
<evidence type="ECO:0000259" key="8">
    <source>
        <dbReference type="Pfam" id="PF02308"/>
    </source>
</evidence>
<dbReference type="PRINTS" id="PR01837">
    <property type="entry name" value="MGTCSAPBPROT"/>
</dbReference>
<keyword evidence="5 7" id="KW-1133">Transmembrane helix</keyword>
<keyword evidence="6 7" id="KW-0472">Membrane</keyword>
<organism evidence="9 10">
    <name type="scientific">Eubacterium oxidoreducens</name>
    <dbReference type="NCBI Taxonomy" id="1732"/>
    <lineage>
        <taxon>Bacteria</taxon>
        <taxon>Bacillati</taxon>
        <taxon>Bacillota</taxon>
        <taxon>Clostridia</taxon>
        <taxon>Eubacteriales</taxon>
        <taxon>Eubacteriaceae</taxon>
        <taxon>Eubacterium</taxon>
    </lineage>
</organism>
<evidence type="ECO:0000256" key="7">
    <source>
        <dbReference type="SAM" id="Phobius"/>
    </source>
</evidence>
<dbReference type="Pfam" id="PF02308">
    <property type="entry name" value="MgtC"/>
    <property type="match status" value="1"/>
</dbReference>
<dbReference type="EMBL" id="FMXR01000004">
    <property type="protein sequence ID" value="SDB03759.1"/>
    <property type="molecule type" value="Genomic_DNA"/>
</dbReference>
<evidence type="ECO:0000313" key="10">
    <source>
        <dbReference type="Proteomes" id="UP000199228"/>
    </source>
</evidence>
<feature type="transmembrane region" description="Helical" evidence="7">
    <location>
        <begin position="123"/>
        <end position="142"/>
    </location>
</feature>
<sequence length="228" mass="24718">MGHEIVFDYEMVEAIIRILLSAGAGALIGAERMMRGRAAGLRTHIIVCVGSALTVLIGIYAYEMMGGAIDPLRIGAQVVSGIGFLGVGTILIRGRSEVKGLTTAAGLWTTAAIGLGFGAGCYILSALVTIITFVTIFLVARIERQLEMRRKEFQMYLEIDDVIYVNEVFDWLQDHYEIDELDVTAPRTAIHGNVGVELVLSTKEGANAIDVKEAVQSHEHILLALESI</sequence>
<keyword evidence="4 7" id="KW-0812">Transmembrane</keyword>
<evidence type="ECO:0000256" key="4">
    <source>
        <dbReference type="ARBA" id="ARBA00022692"/>
    </source>
</evidence>
<evidence type="ECO:0000256" key="1">
    <source>
        <dbReference type="ARBA" id="ARBA00004651"/>
    </source>
</evidence>
<name>A0A1G6A5T5_EUBOX</name>
<protein>
    <submittedName>
        <fullName evidence="9">Putative Mg2+ transporter-C (MgtC) family protein</fullName>
    </submittedName>
</protein>
<feature type="transmembrane region" description="Helical" evidence="7">
    <location>
        <begin position="43"/>
        <end position="62"/>
    </location>
</feature>
<dbReference type="OrthoDB" id="9811198at2"/>
<dbReference type="STRING" id="1732.SAMN02910417_00294"/>
<gene>
    <name evidence="9" type="ORF">SAMN02910417_00294</name>
</gene>
<proteinExistence type="inferred from homology"/>
<dbReference type="RefSeq" id="WP_090171436.1">
    <property type="nucleotide sequence ID" value="NZ_FMXR01000004.1"/>
</dbReference>
<feature type="transmembrane region" description="Helical" evidence="7">
    <location>
        <begin position="74"/>
        <end position="93"/>
    </location>
</feature>
<comment type="similarity">
    <text evidence="2">Belongs to the MgtC/SapB family.</text>
</comment>
<dbReference type="InterPro" id="IPR049177">
    <property type="entry name" value="MgtC_SapB_SrpB_YhiD_N"/>
</dbReference>
<dbReference type="GO" id="GO:0005886">
    <property type="term" value="C:plasma membrane"/>
    <property type="evidence" value="ECO:0007669"/>
    <property type="project" value="UniProtKB-SubCell"/>
</dbReference>
<keyword evidence="3" id="KW-1003">Cell membrane</keyword>
<dbReference type="PANTHER" id="PTHR33778">
    <property type="entry name" value="PROTEIN MGTC"/>
    <property type="match status" value="1"/>
</dbReference>
<feature type="domain" description="MgtC/SapB/SrpB/YhiD N-terminal" evidence="8">
    <location>
        <begin position="18"/>
        <end position="144"/>
    </location>
</feature>
<dbReference type="Proteomes" id="UP000199228">
    <property type="component" value="Unassembled WGS sequence"/>
</dbReference>
<reference evidence="9 10" key="1">
    <citation type="submission" date="2016-10" db="EMBL/GenBank/DDBJ databases">
        <authorList>
            <person name="de Groot N.N."/>
        </authorList>
    </citation>
    <scope>NUCLEOTIDE SEQUENCE [LARGE SCALE GENOMIC DNA]</scope>
    <source>
        <strain evidence="9 10">DSM 3217</strain>
    </source>
</reference>